<gene>
    <name evidence="1" type="ORF">LOY88_004155</name>
</gene>
<accession>A0ACB8UU97</accession>
<evidence type="ECO:0000313" key="1">
    <source>
        <dbReference type="EMBL" id="KAI2385309.1"/>
    </source>
</evidence>
<organism evidence="1">
    <name type="scientific">Ophidiomyces ophidiicola</name>
    <dbReference type="NCBI Taxonomy" id="1387563"/>
    <lineage>
        <taxon>Eukaryota</taxon>
        <taxon>Fungi</taxon>
        <taxon>Dikarya</taxon>
        <taxon>Ascomycota</taxon>
        <taxon>Pezizomycotina</taxon>
        <taxon>Eurotiomycetes</taxon>
        <taxon>Eurotiomycetidae</taxon>
        <taxon>Onygenales</taxon>
        <taxon>Onygenaceae</taxon>
        <taxon>Ophidiomyces</taxon>
    </lineage>
</organism>
<dbReference type="EMBL" id="JALBCA010000060">
    <property type="protein sequence ID" value="KAI2385309.1"/>
    <property type="molecule type" value="Genomic_DNA"/>
</dbReference>
<reference evidence="1" key="1">
    <citation type="journal article" date="2022" name="bioRxiv">
        <title>Population genetic analysis of Ophidiomyces ophidiicola, the causative agent of snake fungal disease, indicates recent introductions to the USA.</title>
        <authorList>
            <person name="Ladner J.T."/>
            <person name="Palmer J.M."/>
            <person name="Ettinger C.L."/>
            <person name="Stajich J.E."/>
            <person name="Farrell T.M."/>
            <person name="Glorioso B.M."/>
            <person name="Lawson B."/>
            <person name="Price S.J."/>
            <person name="Stengle A.G."/>
            <person name="Grear D.A."/>
            <person name="Lorch J.M."/>
        </authorList>
    </citation>
    <scope>NUCLEOTIDE SEQUENCE</scope>
    <source>
        <strain evidence="1">NWHC 24266-5</strain>
    </source>
</reference>
<proteinExistence type="predicted"/>
<comment type="caution">
    <text evidence="1">The sequence shown here is derived from an EMBL/GenBank/DDBJ whole genome shotgun (WGS) entry which is preliminary data.</text>
</comment>
<sequence>MPLHLLGKKSWNVYNKDNIARVRRDEALAKAKGEEDERREQEIDAERRIALLRGQRRSPSPPSHNGRPNQESSSRISENRHRKRRRLVGEDDTDRDIRLAREDALLQTNATTKRAIYKSVNDTPLTDASGHISLFPDKYSQQSKKNLEVEEEASKKKKEYEDQYTMRFSNAAGYKQGMEKPWYSTSNQDIAAQTQDIPSKDVWGNEDPRRRERERMRMDMNDPLAAMKKGVRQLRDVENGRKRWNEERKRELDALELDESQSKQNRRRSHSHYALEGFTLDENPAYPDRRKKRHSRRYHREESRSSQPHSHGQKISKNRGRD</sequence>
<protein>
    <submittedName>
        <fullName evidence="1">Uncharacterized protein</fullName>
    </submittedName>
</protein>
<name>A0ACB8UU97_9EURO</name>